<keyword evidence="8" id="KW-0206">Cytoskeleton</keyword>
<keyword evidence="10" id="KW-1185">Reference proteome</keyword>
<dbReference type="GeneID" id="103583241"/>
<evidence type="ECO:0000256" key="6">
    <source>
        <dbReference type="ARBA" id="ARBA00022794"/>
    </source>
</evidence>
<feature type="non-terminal residue" evidence="11">
    <location>
        <position position="1"/>
    </location>
</feature>
<evidence type="ECO:0000256" key="2">
    <source>
        <dbReference type="ARBA" id="ARBA00009485"/>
    </source>
</evidence>
<comment type="similarity">
    <text evidence="2">Belongs to the CEP162 family.</text>
</comment>
<name>A0ABM0Q396_GALVR</name>
<accession>A0ABM0Q396</accession>
<dbReference type="PANTHER" id="PTHR34031:SF1">
    <property type="entry name" value="CENTROSOMAL PROTEIN OF 162 KDA"/>
    <property type="match status" value="1"/>
</dbReference>
<keyword evidence="7 9" id="KW-0175">Coiled coil</keyword>
<reference evidence="11" key="1">
    <citation type="submission" date="2025-08" db="UniProtKB">
        <authorList>
            <consortium name="RefSeq"/>
        </authorList>
    </citation>
    <scope>IDENTIFICATION</scope>
</reference>
<dbReference type="PANTHER" id="PTHR34031">
    <property type="entry name" value="CENTROSOMAL PROTEIN OF 162 KDA"/>
    <property type="match status" value="1"/>
</dbReference>
<evidence type="ECO:0000256" key="9">
    <source>
        <dbReference type="SAM" id="Coils"/>
    </source>
</evidence>
<evidence type="ECO:0000256" key="4">
    <source>
        <dbReference type="ARBA" id="ARBA00022490"/>
    </source>
</evidence>
<dbReference type="RefSeq" id="XP_008562837.1">
    <property type="nucleotide sequence ID" value="XM_008564615.1"/>
</dbReference>
<organism evidence="10 11">
    <name type="scientific">Galeopterus variegatus</name>
    <name type="common">Malayan flying lemur</name>
    <name type="synonym">Cynocephalus variegatus</name>
    <dbReference type="NCBI Taxonomy" id="482537"/>
    <lineage>
        <taxon>Eukaryota</taxon>
        <taxon>Metazoa</taxon>
        <taxon>Chordata</taxon>
        <taxon>Craniata</taxon>
        <taxon>Vertebrata</taxon>
        <taxon>Euteleostomi</taxon>
        <taxon>Mammalia</taxon>
        <taxon>Eutheria</taxon>
        <taxon>Euarchontoglires</taxon>
        <taxon>Dermoptera</taxon>
        <taxon>Cynocephalidae</taxon>
        <taxon>Galeopterus</taxon>
    </lineage>
</organism>
<feature type="coiled-coil region" evidence="9">
    <location>
        <begin position="148"/>
        <end position="196"/>
    </location>
</feature>
<proteinExistence type="inferred from homology"/>
<protein>
    <recommendedName>
        <fullName evidence="3">Centrosomal protein of 162 kDa</fullName>
    </recommendedName>
</protein>
<evidence type="ECO:0000256" key="1">
    <source>
        <dbReference type="ARBA" id="ARBA00004114"/>
    </source>
</evidence>
<evidence type="ECO:0000256" key="3">
    <source>
        <dbReference type="ARBA" id="ARBA00021406"/>
    </source>
</evidence>
<evidence type="ECO:0000256" key="7">
    <source>
        <dbReference type="ARBA" id="ARBA00023054"/>
    </source>
</evidence>
<evidence type="ECO:0000256" key="5">
    <source>
        <dbReference type="ARBA" id="ARBA00022701"/>
    </source>
</evidence>
<feature type="coiled-coil region" evidence="9">
    <location>
        <begin position="78"/>
        <end position="113"/>
    </location>
</feature>
<comment type="subcellular location">
    <subcellularLocation>
        <location evidence="1">Cytoplasm</location>
        <location evidence="1">Cytoskeleton</location>
        <location evidence="1">Microtubule organizing center</location>
        <location evidence="1">Centrosome</location>
        <location evidence="1">Centriole</location>
    </subcellularLocation>
</comment>
<dbReference type="InterPro" id="IPR038774">
    <property type="entry name" value="CEP162-like"/>
</dbReference>
<evidence type="ECO:0000313" key="10">
    <source>
        <dbReference type="Proteomes" id="UP000694923"/>
    </source>
</evidence>
<sequence>ILSGTKLIKPAALGKPAPKIESCPTTPKKSEDPTEIDSCAQFQTDSSGYCCGNKEKELFMFKRVQEAEEKWRGAQALIEQIKVTFSEKEKELENKLEDLRRQQEKELYKLNQDNYILQAKLSSFEETSKNQRWLHFGKTTDPVTGEKLKQIQKEIQEQETLLQGYQQENERLYNKVKDLQEQNKKNEERMFKENQNLFNELASLKCNPRPSMVIRTILIRESSYVCFLSNCFSSLKYHILYSLASKREDLF</sequence>
<evidence type="ECO:0000256" key="8">
    <source>
        <dbReference type="ARBA" id="ARBA00023212"/>
    </source>
</evidence>
<gene>
    <name evidence="11" type="primary">LOC103583241</name>
</gene>
<keyword evidence="4" id="KW-0963">Cytoplasm</keyword>
<evidence type="ECO:0000313" key="11">
    <source>
        <dbReference type="RefSeq" id="XP_008562837.1"/>
    </source>
</evidence>
<keyword evidence="5" id="KW-0493">Microtubule</keyword>
<keyword evidence="6" id="KW-0970">Cilium biogenesis/degradation</keyword>
<dbReference type="Proteomes" id="UP000694923">
    <property type="component" value="Unplaced"/>
</dbReference>